<dbReference type="InterPro" id="IPR000566">
    <property type="entry name" value="Lipocln_cytosolic_FA-bd_dom"/>
</dbReference>
<dbReference type="PANTHER" id="PTHR11955">
    <property type="entry name" value="FATTY ACID BINDING PROTEIN"/>
    <property type="match status" value="1"/>
</dbReference>
<comment type="similarity">
    <text evidence="1">Belongs to the calycin superfamily. Fatty-acid binding protein (FABP) family.</text>
</comment>
<accession>N6U9W4</accession>
<dbReference type="CDD" id="cd00742">
    <property type="entry name" value="FABP"/>
    <property type="match status" value="2"/>
</dbReference>
<dbReference type="AlphaFoldDB" id="N6U9W4"/>
<dbReference type="InterPro" id="IPR031259">
    <property type="entry name" value="ILBP"/>
</dbReference>
<dbReference type="OrthoDB" id="412780at2759"/>
<feature type="domain" description="Lipocalin/cytosolic fatty-acid binding" evidence="2">
    <location>
        <begin position="48"/>
        <end position="152"/>
    </location>
</feature>
<protein>
    <recommendedName>
        <fullName evidence="2">Lipocalin/cytosolic fatty-acid binding domain-containing protein</fullName>
    </recommendedName>
</protein>
<dbReference type="Gene3D" id="2.40.128.20">
    <property type="match status" value="2"/>
</dbReference>
<dbReference type="SUPFAM" id="SSF50814">
    <property type="entry name" value="Lipocalins"/>
    <property type="match status" value="2"/>
</dbReference>
<dbReference type="Pfam" id="PF00061">
    <property type="entry name" value="Lipocalin"/>
    <property type="match status" value="2"/>
</dbReference>
<proteinExistence type="inferred from homology"/>
<evidence type="ECO:0000313" key="3">
    <source>
        <dbReference type="EMBL" id="ENN75407.1"/>
    </source>
</evidence>
<dbReference type="OMA" id="MFRTVAY"/>
<name>N6U9W4_DENPD</name>
<organism evidence="3">
    <name type="scientific">Dendroctonus ponderosae</name>
    <name type="common">Mountain pine beetle</name>
    <dbReference type="NCBI Taxonomy" id="77166"/>
    <lineage>
        <taxon>Eukaryota</taxon>
        <taxon>Metazoa</taxon>
        <taxon>Ecdysozoa</taxon>
        <taxon>Arthropoda</taxon>
        <taxon>Hexapoda</taxon>
        <taxon>Insecta</taxon>
        <taxon>Pterygota</taxon>
        <taxon>Neoptera</taxon>
        <taxon>Endopterygota</taxon>
        <taxon>Coleoptera</taxon>
        <taxon>Polyphaga</taxon>
        <taxon>Cucujiformia</taxon>
        <taxon>Curculionidae</taxon>
        <taxon>Scolytinae</taxon>
        <taxon>Dendroctonus</taxon>
    </lineage>
</organism>
<dbReference type="EMBL" id="KB741014">
    <property type="protein sequence ID" value="ENN75407.1"/>
    <property type="molecule type" value="Genomic_DNA"/>
</dbReference>
<feature type="domain" description="Lipocalin/cytosolic fatty-acid binding" evidence="2">
    <location>
        <begin position="186"/>
        <end position="290"/>
    </location>
</feature>
<dbReference type="GO" id="GO:0008289">
    <property type="term" value="F:lipid binding"/>
    <property type="evidence" value="ECO:0007669"/>
    <property type="project" value="InterPro"/>
</dbReference>
<dbReference type="InterPro" id="IPR012674">
    <property type="entry name" value="Calycin"/>
</dbReference>
<sequence length="313" mass="35933">SIAVIVQNTFHVIYNRLDRYIYILKNSKRCLFLYSCSLFPIKMVLIEGKYAHQKSENLDEYFKANGVPYIPRKMMCSTNPTVEISKSGDKWTITTTTMFRTVAYTFKLGEGYEEHMPGTVLKSTTTLEGDKLITVCVAPNGSETVRTYSFSDEGMILTYKHKESQQEAIRHFKRFLFPIKMVLIEGKYAHQKSENLDEYFKANGVPYIPRKMMCSTNPTVEISKSGDKWTITTTTMFRTVAYTFKLGEGYEEHMPGTVLKSTTTLEGDKLITVCVAPNGSETVRTYSFSDEGMILTYKHKESQQEAIRHFKRL</sequence>
<reference evidence="3" key="1">
    <citation type="journal article" date="2013" name="Genome Biol.">
        <title>Draft genome of the mountain pine beetle, Dendroctonus ponderosae Hopkins, a major forest pest.</title>
        <authorList>
            <person name="Keeling C.I."/>
            <person name="Yuen M.M."/>
            <person name="Liao N.Y."/>
            <person name="Docking T.R."/>
            <person name="Chan S.K."/>
            <person name="Taylor G.A."/>
            <person name="Palmquist D.L."/>
            <person name="Jackman S.D."/>
            <person name="Nguyen A."/>
            <person name="Li M."/>
            <person name="Henderson H."/>
            <person name="Janes J.K."/>
            <person name="Zhao Y."/>
            <person name="Pandoh P."/>
            <person name="Moore R."/>
            <person name="Sperling F.A."/>
            <person name="Huber D.P."/>
            <person name="Birol I."/>
            <person name="Jones S.J."/>
            <person name="Bohlmann J."/>
        </authorList>
    </citation>
    <scope>NUCLEOTIDE SEQUENCE</scope>
</reference>
<dbReference type="HOGENOM" id="CLU_890184_0_0_1"/>
<gene>
    <name evidence="3" type="ORF">YQE_07958</name>
</gene>
<feature type="non-terminal residue" evidence="3">
    <location>
        <position position="1"/>
    </location>
</feature>
<evidence type="ECO:0000259" key="2">
    <source>
        <dbReference type="Pfam" id="PF00061"/>
    </source>
</evidence>
<evidence type="ECO:0000256" key="1">
    <source>
        <dbReference type="ARBA" id="ARBA00008390"/>
    </source>
</evidence>